<dbReference type="AlphaFoldDB" id="A0AAV9BF68"/>
<protein>
    <submittedName>
        <fullName evidence="1">Uncharacterized protein</fullName>
    </submittedName>
</protein>
<evidence type="ECO:0000313" key="2">
    <source>
        <dbReference type="Proteomes" id="UP001179952"/>
    </source>
</evidence>
<reference evidence="1" key="1">
    <citation type="journal article" date="2023" name="Nat. Commun.">
        <title>Diploid and tetraploid genomes of Acorus and the evolution of monocots.</title>
        <authorList>
            <person name="Ma L."/>
            <person name="Liu K.W."/>
            <person name="Li Z."/>
            <person name="Hsiao Y.Y."/>
            <person name="Qi Y."/>
            <person name="Fu T."/>
            <person name="Tang G.D."/>
            <person name="Zhang D."/>
            <person name="Sun W.H."/>
            <person name="Liu D.K."/>
            <person name="Li Y."/>
            <person name="Chen G.Z."/>
            <person name="Liu X.D."/>
            <person name="Liao X.Y."/>
            <person name="Jiang Y.T."/>
            <person name="Yu X."/>
            <person name="Hao Y."/>
            <person name="Huang J."/>
            <person name="Zhao X.W."/>
            <person name="Ke S."/>
            <person name="Chen Y.Y."/>
            <person name="Wu W.L."/>
            <person name="Hsu J.L."/>
            <person name="Lin Y.F."/>
            <person name="Huang M.D."/>
            <person name="Li C.Y."/>
            <person name="Huang L."/>
            <person name="Wang Z.W."/>
            <person name="Zhao X."/>
            <person name="Zhong W.Y."/>
            <person name="Peng D.H."/>
            <person name="Ahmad S."/>
            <person name="Lan S."/>
            <person name="Zhang J.S."/>
            <person name="Tsai W.C."/>
            <person name="Van de Peer Y."/>
            <person name="Liu Z.J."/>
        </authorList>
    </citation>
    <scope>NUCLEOTIDE SEQUENCE</scope>
    <source>
        <strain evidence="1">SCP</strain>
    </source>
</reference>
<dbReference type="PANTHER" id="PTHR35712:SF1">
    <property type="entry name" value="MYOSIN HEAVY CHAIN-LIKE PROTEIN"/>
    <property type="match status" value="1"/>
</dbReference>
<dbReference type="Proteomes" id="UP001179952">
    <property type="component" value="Unassembled WGS sequence"/>
</dbReference>
<sequence>MTMTYREESWRTRNWCGLPFEVSHENEEIETCNSLPRFVCKIQVKEAVALPAPRENVIEDLNKVIAEANTIKTALSSSLPVSWSAEIEPECSDKNPDGSTNCLDESGRERLDPVSAAGFEMIELLILAAQSQKVILIEGFQTRV</sequence>
<organism evidence="1 2">
    <name type="scientific">Acorus gramineus</name>
    <name type="common">Dwarf sweet flag</name>
    <dbReference type="NCBI Taxonomy" id="55184"/>
    <lineage>
        <taxon>Eukaryota</taxon>
        <taxon>Viridiplantae</taxon>
        <taxon>Streptophyta</taxon>
        <taxon>Embryophyta</taxon>
        <taxon>Tracheophyta</taxon>
        <taxon>Spermatophyta</taxon>
        <taxon>Magnoliopsida</taxon>
        <taxon>Liliopsida</taxon>
        <taxon>Acoraceae</taxon>
        <taxon>Acorus</taxon>
    </lineage>
</organism>
<evidence type="ECO:0000313" key="1">
    <source>
        <dbReference type="EMBL" id="KAK1275265.1"/>
    </source>
</evidence>
<gene>
    <name evidence="1" type="ORF">QJS04_geneDACA001722</name>
</gene>
<dbReference type="PANTHER" id="PTHR35712">
    <property type="entry name" value="MYOSIN HEAVY CHAIN-LIKE PROTEIN"/>
    <property type="match status" value="1"/>
</dbReference>
<dbReference type="EMBL" id="JAUJYN010000003">
    <property type="protein sequence ID" value="KAK1275265.1"/>
    <property type="molecule type" value="Genomic_DNA"/>
</dbReference>
<reference evidence="1" key="2">
    <citation type="submission" date="2023-06" db="EMBL/GenBank/DDBJ databases">
        <authorList>
            <person name="Ma L."/>
            <person name="Liu K.-W."/>
            <person name="Li Z."/>
            <person name="Hsiao Y.-Y."/>
            <person name="Qi Y."/>
            <person name="Fu T."/>
            <person name="Tang G."/>
            <person name="Zhang D."/>
            <person name="Sun W.-H."/>
            <person name="Liu D.-K."/>
            <person name="Li Y."/>
            <person name="Chen G.-Z."/>
            <person name="Liu X.-D."/>
            <person name="Liao X.-Y."/>
            <person name="Jiang Y.-T."/>
            <person name="Yu X."/>
            <person name="Hao Y."/>
            <person name="Huang J."/>
            <person name="Zhao X.-W."/>
            <person name="Ke S."/>
            <person name="Chen Y.-Y."/>
            <person name="Wu W.-L."/>
            <person name="Hsu J.-L."/>
            <person name="Lin Y.-F."/>
            <person name="Huang M.-D."/>
            <person name="Li C.-Y."/>
            <person name="Huang L."/>
            <person name="Wang Z.-W."/>
            <person name="Zhao X."/>
            <person name="Zhong W.-Y."/>
            <person name="Peng D.-H."/>
            <person name="Ahmad S."/>
            <person name="Lan S."/>
            <person name="Zhang J.-S."/>
            <person name="Tsai W.-C."/>
            <person name="Van De Peer Y."/>
            <person name="Liu Z.-J."/>
        </authorList>
    </citation>
    <scope>NUCLEOTIDE SEQUENCE</scope>
    <source>
        <strain evidence="1">SCP</strain>
        <tissue evidence="1">Leaves</tissue>
    </source>
</reference>
<keyword evidence="2" id="KW-1185">Reference proteome</keyword>
<comment type="caution">
    <text evidence="1">The sequence shown here is derived from an EMBL/GenBank/DDBJ whole genome shotgun (WGS) entry which is preliminary data.</text>
</comment>
<proteinExistence type="predicted"/>
<accession>A0AAV9BF68</accession>
<name>A0AAV9BF68_ACOGR</name>